<dbReference type="Proteomes" id="UP001223501">
    <property type="component" value="Chromosome"/>
</dbReference>
<proteinExistence type="predicted"/>
<keyword evidence="2" id="KW-1185">Reference proteome</keyword>
<gene>
    <name evidence="1" type="ORF">OBA43_10595</name>
</gene>
<dbReference type="RefSeq" id="WP_284583189.1">
    <property type="nucleotide sequence ID" value="NZ_CP106831.1"/>
</dbReference>
<sequence length="69" mass="8174">MESYQKITREDFMKFFRDNDKLNELTVDDRIEIFRTILIGNSDLTKDLLNEILGDYSVDNLEVIERTNG</sequence>
<evidence type="ECO:0000313" key="1">
    <source>
        <dbReference type="EMBL" id="WIH96706.1"/>
    </source>
</evidence>
<accession>A0ABY8V4V9</accession>
<reference evidence="1 2" key="1">
    <citation type="submission" date="2022-09" db="EMBL/GenBank/DDBJ databases">
        <title>Whole genome sequencing analysis of tet(X)-positive Empedobacter falsenii YWS9-3.</title>
        <authorList>
            <person name="Chen C."/>
            <person name="Lv Y.-L."/>
        </authorList>
    </citation>
    <scope>NUCLEOTIDE SEQUENCE [LARGE SCALE GENOMIC DNA]</scope>
    <source>
        <strain evidence="1 2">YWS9-3_T</strain>
    </source>
</reference>
<dbReference type="EMBL" id="CP106831">
    <property type="protein sequence ID" value="WIH96706.1"/>
    <property type="molecule type" value="Genomic_DNA"/>
</dbReference>
<protein>
    <submittedName>
        <fullName evidence="1">Uncharacterized protein</fullName>
    </submittedName>
</protein>
<evidence type="ECO:0000313" key="2">
    <source>
        <dbReference type="Proteomes" id="UP001223501"/>
    </source>
</evidence>
<name>A0ABY8V4V9_9FLAO</name>
<organism evidence="1 2">
    <name type="scientific">Empedobacter falsenii</name>
    <dbReference type="NCBI Taxonomy" id="343874"/>
    <lineage>
        <taxon>Bacteria</taxon>
        <taxon>Pseudomonadati</taxon>
        <taxon>Bacteroidota</taxon>
        <taxon>Flavobacteriia</taxon>
        <taxon>Flavobacteriales</taxon>
        <taxon>Weeksellaceae</taxon>
        <taxon>Empedobacter</taxon>
    </lineage>
</organism>